<keyword evidence="3" id="KW-1185">Reference proteome</keyword>
<comment type="caution">
    <text evidence="2">The sequence shown here is derived from an EMBL/GenBank/DDBJ whole genome shotgun (WGS) entry which is preliminary data.</text>
</comment>
<feature type="compositionally biased region" description="Basic and acidic residues" evidence="1">
    <location>
        <begin position="10"/>
        <end position="31"/>
    </location>
</feature>
<proteinExistence type="predicted"/>
<dbReference type="AlphaFoldDB" id="A0AAV6GZU7"/>
<dbReference type="Proteomes" id="UP000823561">
    <property type="component" value="Chromosome 5"/>
</dbReference>
<organism evidence="2 3">
    <name type="scientific">Alosa alosa</name>
    <name type="common">allis shad</name>
    <dbReference type="NCBI Taxonomy" id="278164"/>
    <lineage>
        <taxon>Eukaryota</taxon>
        <taxon>Metazoa</taxon>
        <taxon>Chordata</taxon>
        <taxon>Craniata</taxon>
        <taxon>Vertebrata</taxon>
        <taxon>Euteleostomi</taxon>
        <taxon>Actinopterygii</taxon>
        <taxon>Neopterygii</taxon>
        <taxon>Teleostei</taxon>
        <taxon>Clupei</taxon>
        <taxon>Clupeiformes</taxon>
        <taxon>Clupeoidei</taxon>
        <taxon>Clupeidae</taxon>
        <taxon>Alosa</taxon>
    </lineage>
</organism>
<feature type="region of interest" description="Disordered" evidence="1">
    <location>
        <begin position="258"/>
        <end position="281"/>
    </location>
</feature>
<evidence type="ECO:0000313" key="2">
    <source>
        <dbReference type="EMBL" id="KAG5280638.1"/>
    </source>
</evidence>
<dbReference type="EMBL" id="JADWDJ010000005">
    <property type="protein sequence ID" value="KAG5280638.1"/>
    <property type="molecule type" value="Genomic_DNA"/>
</dbReference>
<sequence length="495" mass="54527">MKDIGNPGKEPPEDHSSRRREDWPRESEPRLHFPLVTQQDIFPVADSRVTLTPHEPTRFPTLHGTVSLTSTAATLHPRLQVTKSTAPHGRLPLARNGVTQRELRAAVGSMGRAPGGDPRSIAAACQSAHMMQAGPSGSGLDLTGSAGPRPLRPLPPADTRPREPSRPTQPRASRRRNKTMQGEAVHAEEPSRVVRLEPVPPPQSPAAPSDIGRRPGRRRAKHNHDSPAYTYVSANTNECVCFAAGDSISTNWSEYQERTRPRTAPRLPPFERSPLAPRPRLLPRRPQMEARRLSSIVDQSTTLPPLSQNASMVCNISDQQQMRELQQATSVPHSTAWDHEPPRMILSALRETQQQASVSLHGRGSNVAASSRTQRDPGYEQDVHSVIPEHANPQAHVHSQSGPWMSAAALCVCGDLDSDSQSEEDPFVNFQFPIYSPSVGHTGVHWSSRFGQRMIEMELCVGGDLDVDSRGVHLSTSGPQLLNINWTHRQTWSLL</sequence>
<feature type="region of interest" description="Disordered" evidence="1">
    <location>
        <begin position="1"/>
        <end position="32"/>
    </location>
</feature>
<feature type="compositionally biased region" description="Basic and acidic residues" evidence="1">
    <location>
        <begin position="185"/>
        <end position="195"/>
    </location>
</feature>
<gene>
    <name evidence="2" type="ORF">AALO_G00062350</name>
</gene>
<evidence type="ECO:0000256" key="1">
    <source>
        <dbReference type="SAM" id="MobiDB-lite"/>
    </source>
</evidence>
<evidence type="ECO:0000313" key="3">
    <source>
        <dbReference type="Proteomes" id="UP000823561"/>
    </source>
</evidence>
<accession>A0AAV6GZU7</accession>
<name>A0AAV6GZU7_9TELE</name>
<protein>
    <submittedName>
        <fullName evidence="2">Uncharacterized protein</fullName>
    </submittedName>
</protein>
<feature type="region of interest" description="Disordered" evidence="1">
    <location>
        <begin position="130"/>
        <end position="224"/>
    </location>
</feature>
<reference evidence="2" key="1">
    <citation type="submission" date="2020-10" db="EMBL/GenBank/DDBJ databases">
        <title>Chromosome-scale genome assembly of the Allis shad, Alosa alosa.</title>
        <authorList>
            <person name="Margot Z."/>
            <person name="Christophe K."/>
            <person name="Cabau C."/>
            <person name="Louis A."/>
            <person name="Berthelot C."/>
            <person name="Parey E."/>
            <person name="Roest Crollius H."/>
            <person name="Montfort J."/>
            <person name="Robinson-Rechavi M."/>
            <person name="Bucao C."/>
            <person name="Bouchez O."/>
            <person name="Gislard M."/>
            <person name="Lluch J."/>
            <person name="Milhes M."/>
            <person name="Lampietro C."/>
            <person name="Lopez Roques C."/>
            <person name="Donnadieu C."/>
            <person name="Braasch I."/>
            <person name="Desvignes T."/>
            <person name="Postlethwait J."/>
            <person name="Bobe J."/>
            <person name="Guiguen Y."/>
        </authorList>
    </citation>
    <scope>NUCLEOTIDE SEQUENCE</scope>
    <source>
        <strain evidence="2">M-15738</strain>
        <tissue evidence="2">Blood</tissue>
    </source>
</reference>